<dbReference type="AlphaFoldDB" id="A0A9P8ZZU6"/>
<sequence>MSEDEGQSATAYRSQRVGADSRPPEITRRITACEACRKQKVTDGGHIKQRIWQ</sequence>
<gene>
    <name evidence="2" type="ORF">BKA67DRAFT_560477</name>
</gene>
<organism evidence="2 3">
    <name type="scientific">Truncatella angustata</name>
    <dbReference type="NCBI Taxonomy" id="152316"/>
    <lineage>
        <taxon>Eukaryota</taxon>
        <taxon>Fungi</taxon>
        <taxon>Dikarya</taxon>
        <taxon>Ascomycota</taxon>
        <taxon>Pezizomycotina</taxon>
        <taxon>Sordariomycetes</taxon>
        <taxon>Xylariomycetidae</taxon>
        <taxon>Amphisphaeriales</taxon>
        <taxon>Sporocadaceae</taxon>
        <taxon>Truncatella</taxon>
    </lineage>
</organism>
<keyword evidence="3" id="KW-1185">Reference proteome</keyword>
<dbReference type="Proteomes" id="UP000758603">
    <property type="component" value="Unassembled WGS sequence"/>
</dbReference>
<evidence type="ECO:0000313" key="3">
    <source>
        <dbReference type="Proteomes" id="UP000758603"/>
    </source>
</evidence>
<evidence type="ECO:0000313" key="2">
    <source>
        <dbReference type="EMBL" id="KAH6655374.1"/>
    </source>
</evidence>
<dbReference type="EMBL" id="JAGPXC010000003">
    <property type="protein sequence ID" value="KAH6655374.1"/>
    <property type="molecule type" value="Genomic_DNA"/>
</dbReference>
<reference evidence="2" key="1">
    <citation type="journal article" date="2021" name="Nat. Commun.">
        <title>Genetic determinants of endophytism in the Arabidopsis root mycobiome.</title>
        <authorList>
            <person name="Mesny F."/>
            <person name="Miyauchi S."/>
            <person name="Thiergart T."/>
            <person name="Pickel B."/>
            <person name="Atanasova L."/>
            <person name="Karlsson M."/>
            <person name="Huettel B."/>
            <person name="Barry K.W."/>
            <person name="Haridas S."/>
            <person name="Chen C."/>
            <person name="Bauer D."/>
            <person name="Andreopoulos W."/>
            <person name="Pangilinan J."/>
            <person name="LaButti K."/>
            <person name="Riley R."/>
            <person name="Lipzen A."/>
            <person name="Clum A."/>
            <person name="Drula E."/>
            <person name="Henrissat B."/>
            <person name="Kohler A."/>
            <person name="Grigoriev I.V."/>
            <person name="Martin F.M."/>
            <person name="Hacquard S."/>
        </authorList>
    </citation>
    <scope>NUCLEOTIDE SEQUENCE</scope>
    <source>
        <strain evidence="2">MPI-SDFR-AT-0073</strain>
    </source>
</reference>
<evidence type="ECO:0000256" key="1">
    <source>
        <dbReference type="SAM" id="MobiDB-lite"/>
    </source>
</evidence>
<protein>
    <submittedName>
        <fullName evidence="2">Uncharacterized protein</fullName>
    </submittedName>
</protein>
<dbReference type="RefSeq" id="XP_045959639.1">
    <property type="nucleotide sequence ID" value="XM_046102462.1"/>
</dbReference>
<comment type="caution">
    <text evidence="2">The sequence shown here is derived from an EMBL/GenBank/DDBJ whole genome shotgun (WGS) entry which is preliminary data.</text>
</comment>
<dbReference type="OrthoDB" id="4060227at2759"/>
<proteinExistence type="predicted"/>
<dbReference type="GeneID" id="70131354"/>
<name>A0A9P8ZZU6_9PEZI</name>
<feature type="region of interest" description="Disordered" evidence="1">
    <location>
        <begin position="1"/>
        <end position="26"/>
    </location>
</feature>
<accession>A0A9P8ZZU6</accession>